<keyword evidence="3" id="KW-1185">Reference proteome</keyword>
<gene>
    <name evidence="2" type="ORF">Nepgr_012917</name>
</gene>
<dbReference type="AlphaFoldDB" id="A0AAD3SHY9"/>
<evidence type="ECO:0000256" key="1">
    <source>
        <dbReference type="SAM" id="MobiDB-lite"/>
    </source>
</evidence>
<feature type="compositionally biased region" description="Low complexity" evidence="1">
    <location>
        <begin position="62"/>
        <end position="76"/>
    </location>
</feature>
<proteinExistence type="predicted"/>
<accession>A0AAD3SHY9</accession>
<feature type="region of interest" description="Disordered" evidence="1">
    <location>
        <begin position="47"/>
        <end position="77"/>
    </location>
</feature>
<protein>
    <submittedName>
        <fullName evidence="2">Uncharacterized protein</fullName>
    </submittedName>
</protein>
<dbReference type="EMBL" id="BSYO01000010">
    <property type="protein sequence ID" value="GMH11076.1"/>
    <property type="molecule type" value="Genomic_DNA"/>
</dbReference>
<sequence length="107" mass="11578">MGDGVMGDDRSFEGGRGFIFKDVLIELMESVEDVNLSDDQHQCQFVLSPTPNPSGSNRKLFSSNAESVDSSSSTRSNNINGVFKLGDEFNDSGLAGPDLGWVNELLM</sequence>
<evidence type="ECO:0000313" key="3">
    <source>
        <dbReference type="Proteomes" id="UP001279734"/>
    </source>
</evidence>
<organism evidence="2 3">
    <name type="scientific">Nepenthes gracilis</name>
    <name type="common">Slender pitcher plant</name>
    <dbReference type="NCBI Taxonomy" id="150966"/>
    <lineage>
        <taxon>Eukaryota</taxon>
        <taxon>Viridiplantae</taxon>
        <taxon>Streptophyta</taxon>
        <taxon>Embryophyta</taxon>
        <taxon>Tracheophyta</taxon>
        <taxon>Spermatophyta</taxon>
        <taxon>Magnoliopsida</taxon>
        <taxon>eudicotyledons</taxon>
        <taxon>Gunneridae</taxon>
        <taxon>Pentapetalae</taxon>
        <taxon>Caryophyllales</taxon>
        <taxon>Nepenthaceae</taxon>
        <taxon>Nepenthes</taxon>
    </lineage>
</organism>
<reference evidence="2" key="1">
    <citation type="submission" date="2023-05" db="EMBL/GenBank/DDBJ databases">
        <title>Nepenthes gracilis genome sequencing.</title>
        <authorList>
            <person name="Fukushima K."/>
        </authorList>
    </citation>
    <scope>NUCLEOTIDE SEQUENCE</scope>
    <source>
        <strain evidence="2">SING2019-196</strain>
    </source>
</reference>
<feature type="compositionally biased region" description="Polar residues" evidence="1">
    <location>
        <begin position="47"/>
        <end position="61"/>
    </location>
</feature>
<evidence type="ECO:0000313" key="2">
    <source>
        <dbReference type="EMBL" id="GMH11076.1"/>
    </source>
</evidence>
<comment type="caution">
    <text evidence="2">The sequence shown here is derived from an EMBL/GenBank/DDBJ whole genome shotgun (WGS) entry which is preliminary data.</text>
</comment>
<name>A0AAD3SHY9_NEPGR</name>
<dbReference type="Proteomes" id="UP001279734">
    <property type="component" value="Unassembled WGS sequence"/>
</dbReference>